<comment type="caution">
    <text evidence="2">The sequence shown here is derived from an EMBL/GenBank/DDBJ whole genome shotgun (WGS) entry which is preliminary data.</text>
</comment>
<dbReference type="HOGENOM" id="CLU_013985_42_2_9"/>
<gene>
    <name evidence="2" type="ORF">HMPREF1202_00865</name>
</gene>
<evidence type="ECO:0000313" key="3">
    <source>
        <dbReference type="Proteomes" id="UP000018683"/>
    </source>
</evidence>
<dbReference type="PANTHER" id="PTHR43138">
    <property type="entry name" value="ACETYLTRANSFERASE, GNAT FAMILY"/>
    <property type="match status" value="1"/>
</dbReference>
<reference evidence="2 3" key="1">
    <citation type="submission" date="2013-10" db="EMBL/GenBank/DDBJ databases">
        <title>The Genome Sequence of Ruminococcus lactaris CC59_002D.</title>
        <authorList>
            <consortium name="The Broad Institute Genomics Platform"/>
            <person name="Earl A."/>
            <person name="Allen-Vercoe E."/>
            <person name="Daigneault M."/>
            <person name="Young S.K."/>
            <person name="Zeng Q."/>
            <person name="Gargeya S."/>
            <person name="Fitzgerald M."/>
            <person name="Abouelleil A."/>
            <person name="Alvarado L."/>
            <person name="Chapman S.B."/>
            <person name="Gainer-Dewar J."/>
            <person name="Goldberg J."/>
            <person name="Griggs A."/>
            <person name="Gujja S."/>
            <person name="Hansen M."/>
            <person name="Howarth C."/>
            <person name="Imamovic A."/>
            <person name="Ireland A."/>
            <person name="Larimer J."/>
            <person name="McCowan C."/>
            <person name="Murphy C."/>
            <person name="Pearson M."/>
            <person name="Poon T.W."/>
            <person name="Priest M."/>
            <person name="Roberts A."/>
            <person name="Saif S."/>
            <person name="Shea T."/>
            <person name="Sykes S."/>
            <person name="Wortman J."/>
            <person name="Nusbaum C."/>
            <person name="Birren B."/>
        </authorList>
    </citation>
    <scope>NUCLEOTIDE SEQUENCE [LARGE SCALE GENOMIC DNA]</scope>
    <source>
        <strain evidence="2 3">CC59_002D</strain>
    </source>
</reference>
<evidence type="ECO:0000259" key="1">
    <source>
        <dbReference type="PROSITE" id="PS51186"/>
    </source>
</evidence>
<dbReference type="InterPro" id="IPR052742">
    <property type="entry name" value="Mito_N-acetyltransferase"/>
</dbReference>
<dbReference type="OrthoDB" id="9802340at2"/>
<sequence>MNIRQFRDSDLAQMIAIWNEVVEEGIAFPQEELLTIETGRDFFGSQTYTAVADEDDKIYGLYILHPNNVGRCGHICNASYAVASVSRGLHIGEKLVKDCLEQAKIHGYKVLQFNAVVESNIHARHLYERLGFKQLGIIPDGFRMKDGHYENICPYYHTL</sequence>
<dbReference type="InterPro" id="IPR000182">
    <property type="entry name" value="GNAT_dom"/>
</dbReference>
<dbReference type="InterPro" id="IPR016181">
    <property type="entry name" value="Acyl_CoA_acyltransferase"/>
</dbReference>
<accession>V8C8N9</accession>
<dbReference type="STRING" id="1073376.HMPREF1202_00865"/>
<dbReference type="Pfam" id="PF00583">
    <property type="entry name" value="Acetyltransf_1"/>
    <property type="match status" value="1"/>
</dbReference>
<evidence type="ECO:0000313" key="2">
    <source>
        <dbReference type="EMBL" id="ETD23724.1"/>
    </source>
</evidence>
<organism evidence="2 3">
    <name type="scientific">[Ruminococcus] lactaris CC59_002D</name>
    <dbReference type="NCBI Taxonomy" id="1073376"/>
    <lineage>
        <taxon>Bacteria</taxon>
        <taxon>Bacillati</taxon>
        <taxon>Bacillota</taxon>
        <taxon>Clostridia</taxon>
        <taxon>Lachnospirales</taxon>
        <taxon>Lachnospiraceae</taxon>
        <taxon>Mediterraneibacter</taxon>
    </lineage>
</organism>
<dbReference type="Gene3D" id="3.40.630.30">
    <property type="match status" value="1"/>
</dbReference>
<dbReference type="PANTHER" id="PTHR43138:SF1">
    <property type="entry name" value="N-ACETYLTRANSFERASE ACA1"/>
    <property type="match status" value="1"/>
</dbReference>
<dbReference type="EMBL" id="AZJE01000011">
    <property type="protein sequence ID" value="ETD23724.1"/>
    <property type="molecule type" value="Genomic_DNA"/>
</dbReference>
<feature type="domain" description="N-acetyltransferase" evidence="1">
    <location>
        <begin position="1"/>
        <end position="156"/>
    </location>
</feature>
<dbReference type="AlphaFoldDB" id="V8C8N9"/>
<dbReference type="Proteomes" id="UP000018683">
    <property type="component" value="Unassembled WGS sequence"/>
</dbReference>
<protein>
    <recommendedName>
        <fullName evidence="1">N-acetyltransferase domain-containing protein</fullName>
    </recommendedName>
</protein>
<proteinExistence type="predicted"/>
<dbReference type="PATRIC" id="fig|1073376.3.peg.889"/>
<dbReference type="PROSITE" id="PS51186">
    <property type="entry name" value="GNAT"/>
    <property type="match status" value="1"/>
</dbReference>
<name>V8C8N9_9FIRM</name>
<dbReference type="SUPFAM" id="SSF55729">
    <property type="entry name" value="Acyl-CoA N-acyltransferases (Nat)"/>
    <property type="match status" value="1"/>
</dbReference>
<dbReference type="GO" id="GO:0016747">
    <property type="term" value="F:acyltransferase activity, transferring groups other than amino-acyl groups"/>
    <property type="evidence" value="ECO:0007669"/>
    <property type="project" value="InterPro"/>
</dbReference>